<gene>
    <name evidence="1" type="ORF">BAOM_3250</name>
</gene>
<reference evidence="1 2" key="1">
    <citation type="submission" date="2018-01" db="EMBL/GenBank/DDBJ databases">
        <title>Bacillus asahii Genome sequencing and assembly.</title>
        <authorList>
            <person name="Jiang H."/>
            <person name="Feng Y."/>
            <person name="Zhao F."/>
            <person name="Lin X."/>
        </authorList>
    </citation>
    <scope>NUCLEOTIDE SEQUENCE [LARGE SCALE GENOMIC DNA]</scope>
    <source>
        <strain evidence="1 2">OM18</strain>
    </source>
</reference>
<sequence>MNERKIYLANGDVLIRTAKGIYFRQNGENGTPLLIDQEEGELLAFGTAEQLLIAAKTINKIISVYEKALEQLNEMAVYYSEKEEALNPDKVRDIAAKALNRPEN</sequence>
<dbReference type="KEGG" id="pasa:BAOM_3250"/>
<dbReference type="OrthoDB" id="2978641at2"/>
<protein>
    <submittedName>
        <fullName evidence="1">Uncharacterized protein</fullName>
    </submittedName>
</protein>
<accession>A0A3T0KTU8</accession>
<dbReference type="AlphaFoldDB" id="A0A3T0KTU8"/>
<dbReference type="Proteomes" id="UP000283095">
    <property type="component" value="Chromosome"/>
</dbReference>
<proteinExistence type="predicted"/>
<dbReference type="EMBL" id="CP026095">
    <property type="protein sequence ID" value="AZV43859.1"/>
    <property type="molecule type" value="Genomic_DNA"/>
</dbReference>
<name>A0A3T0KTU8_9BACI</name>
<organism evidence="1 2">
    <name type="scientific">Peribacillus asahii</name>
    <dbReference type="NCBI Taxonomy" id="228899"/>
    <lineage>
        <taxon>Bacteria</taxon>
        <taxon>Bacillati</taxon>
        <taxon>Bacillota</taxon>
        <taxon>Bacilli</taxon>
        <taxon>Bacillales</taxon>
        <taxon>Bacillaceae</taxon>
        <taxon>Peribacillus</taxon>
    </lineage>
</organism>
<dbReference type="RefSeq" id="WP_127760962.1">
    <property type="nucleotide sequence ID" value="NZ_CP026095.1"/>
</dbReference>
<evidence type="ECO:0000313" key="2">
    <source>
        <dbReference type="Proteomes" id="UP000283095"/>
    </source>
</evidence>
<evidence type="ECO:0000313" key="1">
    <source>
        <dbReference type="EMBL" id="AZV43859.1"/>
    </source>
</evidence>